<name>A0A327W8V8_9BACT</name>
<organism evidence="1 2">
    <name type="scientific">Chitinophaga dinghuensis</name>
    <dbReference type="NCBI Taxonomy" id="1539050"/>
    <lineage>
        <taxon>Bacteria</taxon>
        <taxon>Pseudomonadati</taxon>
        <taxon>Bacteroidota</taxon>
        <taxon>Chitinophagia</taxon>
        <taxon>Chitinophagales</taxon>
        <taxon>Chitinophagaceae</taxon>
        <taxon>Chitinophaga</taxon>
    </lineage>
</organism>
<protein>
    <submittedName>
        <fullName evidence="1">Uncharacterized protein</fullName>
    </submittedName>
</protein>
<comment type="caution">
    <text evidence="1">The sequence shown here is derived from an EMBL/GenBank/DDBJ whole genome shotgun (WGS) entry which is preliminary data.</text>
</comment>
<evidence type="ECO:0000313" key="2">
    <source>
        <dbReference type="Proteomes" id="UP000249819"/>
    </source>
</evidence>
<dbReference type="AlphaFoldDB" id="A0A327W8V8"/>
<sequence length="44" mass="4743">MKNSNTCPYQLFSKPCINKGNAEKLNPGGTQTILLLFVGTGTNE</sequence>
<dbReference type="EMBL" id="QLMA01000002">
    <property type="protein sequence ID" value="RAJ85908.1"/>
    <property type="molecule type" value="Genomic_DNA"/>
</dbReference>
<evidence type="ECO:0000313" key="1">
    <source>
        <dbReference type="EMBL" id="RAJ85908.1"/>
    </source>
</evidence>
<reference evidence="1 2" key="1">
    <citation type="submission" date="2018-06" db="EMBL/GenBank/DDBJ databases">
        <title>Genomic Encyclopedia of Archaeal and Bacterial Type Strains, Phase II (KMG-II): from individual species to whole genera.</title>
        <authorList>
            <person name="Goeker M."/>
        </authorList>
    </citation>
    <scope>NUCLEOTIDE SEQUENCE [LARGE SCALE GENOMIC DNA]</scope>
    <source>
        <strain evidence="1 2">DSM 29821</strain>
    </source>
</reference>
<proteinExistence type="predicted"/>
<gene>
    <name evidence="1" type="ORF">CLV59_102615</name>
</gene>
<dbReference type="Proteomes" id="UP000249819">
    <property type="component" value="Unassembled WGS sequence"/>
</dbReference>
<accession>A0A327W8V8</accession>
<keyword evidence="2" id="KW-1185">Reference proteome</keyword>